<reference evidence="1" key="1">
    <citation type="submission" date="2018-08" db="EMBL/GenBank/DDBJ databases">
        <authorList>
            <consortium name="PulseNet: The National Subtyping Network for Foodborne Disease Surveillance"/>
            <person name="Tarr C.L."/>
            <person name="Trees E."/>
            <person name="Katz L.S."/>
            <person name="Carleton-Romer H.A."/>
            <person name="Stroika S."/>
            <person name="Kucerova Z."/>
            <person name="Roache K.F."/>
            <person name="Sabol A.L."/>
            <person name="Besser J."/>
            <person name="Gerner-Smidt P."/>
        </authorList>
    </citation>
    <scope>NUCLEOTIDE SEQUENCE</scope>
    <source>
        <strain evidence="2">PNUSAS001525</strain>
        <strain evidence="3">PNUSAS016908</strain>
        <strain evidence="1">PNUSAS048859</strain>
    </source>
</reference>
<comment type="caution">
    <text evidence="1">The sequence shown here is derived from an EMBL/GenBank/DDBJ whole genome shotgun (WGS) entry which is preliminary data.</text>
</comment>
<evidence type="ECO:0000313" key="2">
    <source>
        <dbReference type="EMBL" id="EBQ1214083.1"/>
    </source>
</evidence>
<dbReference type="EMBL" id="AAGWWG010000007">
    <property type="protein sequence ID" value="EBS8635890.1"/>
    <property type="molecule type" value="Genomic_DNA"/>
</dbReference>
<dbReference type="RefSeq" id="WP_000097707.1">
    <property type="nucleotide sequence ID" value="NZ_MYJI01000041.1"/>
</dbReference>
<dbReference type="EMBL" id="AAGJHO010000022">
    <property type="protein sequence ID" value="EBO6863009.1"/>
    <property type="molecule type" value="Genomic_DNA"/>
</dbReference>
<organism evidence="1">
    <name type="scientific">Salmonella enterica</name>
    <name type="common">Salmonella choleraesuis</name>
    <dbReference type="NCBI Taxonomy" id="28901"/>
    <lineage>
        <taxon>Bacteria</taxon>
        <taxon>Pseudomonadati</taxon>
        <taxon>Pseudomonadota</taxon>
        <taxon>Gammaproteobacteria</taxon>
        <taxon>Enterobacterales</taxon>
        <taxon>Enterobacteriaceae</taxon>
        <taxon>Salmonella</taxon>
    </lineage>
</organism>
<protein>
    <submittedName>
        <fullName evidence="1">Uncharacterized protein</fullName>
    </submittedName>
</protein>
<accession>A0A5U1FJS1</accession>
<evidence type="ECO:0000313" key="1">
    <source>
        <dbReference type="EMBL" id="EBO6863009.1"/>
    </source>
</evidence>
<evidence type="ECO:0000313" key="3">
    <source>
        <dbReference type="EMBL" id="EBS8635890.1"/>
    </source>
</evidence>
<proteinExistence type="predicted"/>
<dbReference type="AlphaFoldDB" id="A0A5U1FJS1"/>
<sequence>MSSNKITQDRYEMVYIKQNNVVIVHREPYTVSILTREQAEDFGYNISKMKEYENISINGIPEDGYELVEYYDDYQEPDITRGEINHDNPELDKMITDFLNKN</sequence>
<gene>
    <name evidence="2" type="ORF">AYD24_17865</name>
    <name evidence="3" type="ORF">CFJ71_14405</name>
    <name evidence="1" type="ORF">DXW19_20840</name>
</gene>
<dbReference type="EMBL" id="AAGNYN010000021">
    <property type="protein sequence ID" value="EBQ1214083.1"/>
    <property type="molecule type" value="Genomic_DNA"/>
</dbReference>
<name>A0A5U1FJS1_SALER</name>